<keyword evidence="2" id="KW-0472">Membrane</keyword>
<evidence type="ECO:0000313" key="5">
    <source>
        <dbReference type="EMBL" id="CUS40958.1"/>
    </source>
</evidence>
<accession>A0A160TBQ8</accession>
<dbReference type="PROSITE" id="PS51257">
    <property type="entry name" value="PROKAR_LIPOPROTEIN"/>
    <property type="match status" value="1"/>
</dbReference>
<dbReference type="InterPro" id="IPR026592">
    <property type="entry name" value="BamE"/>
</dbReference>
<proteinExistence type="inferred from homology"/>
<dbReference type="Pfam" id="PF04355">
    <property type="entry name" value="BamE"/>
    <property type="match status" value="1"/>
</dbReference>
<dbReference type="GO" id="GO:0051205">
    <property type="term" value="P:protein insertion into membrane"/>
    <property type="evidence" value="ECO:0007669"/>
    <property type="project" value="TreeGrafter"/>
</dbReference>
<dbReference type="PANTHER" id="PTHR37482:SF1">
    <property type="entry name" value="OUTER MEMBRANE PROTEIN ASSEMBLY FACTOR BAME"/>
    <property type="match status" value="1"/>
</dbReference>
<reference evidence="5" key="1">
    <citation type="submission" date="2015-10" db="EMBL/GenBank/DDBJ databases">
        <authorList>
            <person name="Gilbert D.G."/>
        </authorList>
    </citation>
    <scope>NUCLEOTIDE SEQUENCE</scope>
</reference>
<feature type="domain" description="Outer membrane protein assembly factor BamE" evidence="4">
    <location>
        <begin position="31"/>
        <end position="98"/>
    </location>
</feature>
<evidence type="ECO:0000259" key="4">
    <source>
        <dbReference type="Pfam" id="PF04355"/>
    </source>
</evidence>
<evidence type="ECO:0000256" key="3">
    <source>
        <dbReference type="ARBA" id="ARBA00023237"/>
    </source>
</evidence>
<evidence type="ECO:0000256" key="1">
    <source>
        <dbReference type="ARBA" id="ARBA00022729"/>
    </source>
</evidence>
<name>A0A160TBQ8_9ZZZZ</name>
<dbReference type="Gene3D" id="3.30.1450.10">
    <property type="match status" value="1"/>
</dbReference>
<keyword evidence="1" id="KW-0732">Signal</keyword>
<dbReference type="GO" id="GO:0043165">
    <property type="term" value="P:Gram-negative-bacterium-type cell outer membrane assembly"/>
    <property type="evidence" value="ECO:0007669"/>
    <property type="project" value="TreeGrafter"/>
</dbReference>
<evidence type="ECO:0000256" key="2">
    <source>
        <dbReference type="ARBA" id="ARBA00023136"/>
    </source>
</evidence>
<dbReference type="GO" id="GO:0030674">
    <property type="term" value="F:protein-macromolecule adaptor activity"/>
    <property type="evidence" value="ECO:0007669"/>
    <property type="project" value="TreeGrafter"/>
</dbReference>
<dbReference type="GO" id="GO:1990063">
    <property type="term" value="C:Bam protein complex"/>
    <property type="evidence" value="ECO:0007669"/>
    <property type="project" value="TreeGrafter"/>
</dbReference>
<dbReference type="AlphaFoldDB" id="A0A160TBQ8"/>
<keyword evidence="5" id="KW-0449">Lipoprotein</keyword>
<protein>
    <submittedName>
        <fullName evidence="5">Outer membrane lipoprotein SmpA, a component of the essential YaeT outer-membrane protein assembly complex</fullName>
    </submittedName>
</protein>
<sequence length="132" mass="15135">MRALILTGLLGFATLSGCTFPGVYKLNVQQGNIVTPEMLSQLKPGMNQRQVSYVMGNPVIRNPFEQKQWDYIYTLEQRDKVVKDYHVIIHFNDQGLYTHYSGDLPAEDFNETNQLNSLPEEERNLNTVPTDL</sequence>
<gene>
    <name evidence="5" type="ORF">MGWOODY_Tha1609</name>
</gene>
<organism evidence="5">
    <name type="scientific">hydrothermal vent metagenome</name>
    <dbReference type="NCBI Taxonomy" id="652676"/>
    <lineage>
        <taxon>unclassified sequences</taxon>
        <taxon>metagenomes</taxon>
        <taxon>ecological metagenomes</taxon>
    </lineage>
</organism>
<dbReference type="InterPro" id="IPR007450">
    <property type="entry name" value="BamE_dom"/>
</dbReference>
<keyword evidence="3" id="KW-0998">Cell outer membrane</keyword>
<dbReference type="PANTHER" id="PTHR37482">
    <property type="entry name" value="OUTER MEMBRANE PROTEIN ASSEMBLY FACTOR BAME"/>
    <property type="match status" value="1"/>
</dbReference>
<dbReference type="InterPro" id="IPR037873">
    <property type="entry name" value="BamE-like"/>
</dbReference>
<dbReference type="HAMAP" id="MF_00925">
    <property type="entry name" value="OM_assembly_BamE"/>
    <property type="match status" value="1"/>
</dbReference>
<dbReference type="EMBL" id="CZQC01000029">
    <property type="protein sequence ID" value="CUS40958.1"/>
    <property type="molecule type" value="Genomic_DNA"/>
</dbReference>